<organism evidence="1 2">
    <name type="scientific">Heterocephalus glaber</name>
    <name type="common">Naked mole rat</name>
    <dbReference type="NCBI Taxonomy" id="10181"/>
    <lineage>
        <taxon>Eukaryota</taxon>
        <taxon>Metazoa</taxon>
        <taxon>Chordata</taxon>
        <taxon>Craniata</taxon>
        <taxon>Vertebrata</taxon>
        <taxon>Euteleostomi</taxon>
        <taxon>Mammalia</taxon>
        <taxon>Eutheria</taxon>
        <taxon>Euarchontoglires</taxon>
        <taxon>Glires</taxon>
        <taxon>Rodentia</taxon>
        <taxon>Hystricomorpha</taxon>
        <taxon>Bathyergidae</taxon>
        <taxon>Heterocephalus</taxon>
    </lineage>
</organism>
<reference evidence="2" key="1">
    <citation type="submission" date="2025-08" db="UniProtKB">
        <authorList>
            <consortium name="RefSeq"/>
        </authorList>
    </citation>
    <scope>IDENTIFICATION</scope>
</reference>
<dbReference type="GeneID" id="101723672"/>
<gene>
    <name evidence="2" type="primary">LOC101723672</name>
</gene>
<sequence>MKSYGGSEEVREPQVFLVAVFITWEEQGSEDNTKTMTGIHRPHLPYSLAQHGERQEGLPENLVMGKSTNVSLGFCDAGLPVTLESGKSKFTWEHLARVILLHPHMVEVSVWRRKANPAMYCLETMIYPHLNDGHTQFVESVTSANQMESDDLQMDDTGGEIKVVRSTASRKGQIPLDYLLQITFHVLLLEIPGSRITSLPIAKMETDEDMANAMMVHSTSFREHGFETAVLNSLKSAKIKPTLLVSAAP</sequence>
<dbReference type="Proteomes" id="UP000694906">
    <property type="component" value="Unplaced"/>
</dbReference>
<dbReference type="RefSeq" id="XP_004841738.1">
    <property type="nucleotide sequence ID" value="XM_004841681.2"/>
</dbReference>
<accession>A0AAX6P1F8</accession>
<dbReference type="AlphaFoldDB" id="A0AAX6P1F8"/>
<proteinExistence type="predicted"/>
<keyword evidence="1" id="KW-1185">Reference proteome</keyword>
<protein>
    <submittedName>
        <fullName evidence="2">Uncharacterized protein LOC101723672 isoform X1</fullName>
    </submittedName>
</protein>
<name>A0AAX6P1F8_HETGA</name>
<evidence type="ECO:0000313" key="1">
    <source>
        <dbReference type="Proteomes" id="UP000694906"/>
    </source>
</evidence>
<evidence type="ECO:0000313" key="2">
    <source>
        <dbReference type="RefSeq" id="XP_004841738.1"/>
    </source>
</evidence>
<dbReference type="KEGG" id="hgl:101723672"/>